<dbReference type="EMBL" id="OBDZ01000023">
    <property type="protein sequence ID" value="SNY38023.1"/>
    <property type="molecule type" value="Genomic_DNA"/>
</dbReference>
<dbReference type="GO" id="GO:0033177">
    <property type="term" value="C:proton-transporting two-sector ATPase complex, proton-transporting domain"/>
    <property type="evidence" value="ECO:0007669"/>
    <property type="project" value="InterPro"/>
</dbReference>
<dbReference type="InterPro" id="IPR000454">
    <property type="entry name" value="ATP_synth_F0_csu"/>
</dbReference>
<keyword evidence="4" id="KW-0813">Transport</keyword>
<dbReference type="AlphaFoldDB" id="A0A285HR03"/>
<keyword evidence="3 9" id="KW-0812">Transmembrane</keyword>
<evidence type="ECO:0000256" key="3">
    <source>
        <dbReference type="ARBA" id="ARBA00022692"/>
    </source>
</evidence>
<evidence type="ECO:0000256" key="8">
    <source>
        <dbReference type="ARBA" id="ARBA00032887"/>
    </source>
</evidence>
<keyword evidence="6 9" id="KW-0472">Membrane</keyword>
<feature type="transmembrane region" description="Helical" evidence="9">
    <location>
        <begin position="12"/>
        <end position="36"/>
    </location>
</feature>
<feature type="transmembrane region" description="Helical" evidence="9">
    <location>
        <begin position="56"/>
        <end position="79"/>
    </location>
</feature>
<dbReference type="RefSeq" id="WP_097018758.1">
    <property type="nucleotide sequence ID" value="NZ_OBDZ01000023.1"/>
</dbReference>
<dbReference type="Pfam" id="PF00137">
    <property type="entry name" value="ATP-synt_C"/>
    <property type="match status" value="2"/>
</dbReference>
<dbReference type="GO" id="GO:0045259">
    <property type="term" value="C:proton-transporting ATP synthase complex"/>
    <property type="evidence" value="ECO:0007669"/>
    <property type="project" value="InterPro"/>
</dbReference>
<dbReference type="InterPro" id="IPR038662">
    <property type="entry name" value="ATP_synth_F0_csu_sf"/>
</dbReference>
<accession>A0A285HR03</accession>
<dbReference type="InterPro" id="IPR002379">
    <property type="entry name" value="ATPase_proteolipid_c-like_dom"/>
</dbReference>
<sequence>MFERISSGLAGLGAGITMLAGIGVGKGTGLAIAAAVEGIARQPEASNSILQALGRGQLLALMPLLAAIIIAIYLVLFAKRYYCHNICINRGLMFLGTGISILAGIGTAIGIGTATAAAVEGIARQPEAFDLIFNALTNNGFIALISIVAPFIISLLLISITRRTD</sequence>
<evidence type="ECO:0000256" key="2">
    <source>
        <dbReference type="ARBA" id="ARBA00006704"/>
    </source>
</evidence>
<comment type="subcellular location">
    <subcellularLocation>
        <location evidence="1">Membrane</location>
        <topology evidence="1">Multi-pass membrane protein</topology>
    </subcellularLocation>
</comment>
<evidence type="ECO:0000259" key="10">
    <source>
        <dbReference type="Pfam" id="PF00137"/>
    </source>
</evidence>
<evidence type="ECO:0000256" key="1">
    <source>
        <dbReference type="ARBA" id="ARBA00004141"/>
    </source>
</evidence>
<protein>
    <recommendedName>
        <fullName evidence="7">ATP synthase F(0) sector subunit c</fullName>
    </recommendedName>
    <alternativeName>
        <fullName evidence="8">F-type ATPase subunit c</fullName>
    </alternativeName>
</protein>
<evidence type="ECO:0000256" key="9">
    <source>
        <dbReference type="SAM" id="Phobius"/>
    </source>
</evidence>
<organism evidence="11 12">
    <name type="scientific">Orenia metallireducens</name>
    <dbReference type="NCBI Taxonomy" id="1413210"/>
    <lineage>
        <taxon>Bacteria</taxon>
        <taxon>Bacillati</taxon>
        <taxon>Bacillota</taxon>
        <taxon>Clostridia</taxon>
        <taxon>Halanaerobiales</taxon>
        <taxon>Halobacteroidaceae</taxon>
        <taxon>Orenia</taxon>
    </lineage>
</organism>
<dbReference type="Gene3D" id="1.20.20.10">
    <property type="entry name" value="F1F0 ATP synthase subunit C"/>
    <property type="match status" value="2"/>
</dbReference>
<dbReference type="PRINTS" id="PR00124">
    <property type="entry name" value="ATPASEC"/>
</dbReference>
<keyword evidence="4" id="KW-0375">Hydrogen ion transport</keyword>
<dbReference type="Proteomes" id="UP000219573">
    <property type="component" value="Unassembled WGS sequence"/>
</dbReference>
<name>A0A285HR03_9FIRM</name>
<evidence type="ECO:0000256" key="7">
    <source>
        <dbReference type="ARBA" id="ARBA00032200"/>
    </source>
</evidence>
<dbReference type="GO" id="GO:0015986">
    <property type="term" value="P:proton motive force-driven ATP synthesis"/>
    <property type="evidence" value="ECO:0007669"/>
    <property type="project" value="InterPro"/>
</dbReference>
<proteinExistence type="inferred from homology"/>
<evidence type="ECO:0000256" key="6">
    <source>
        <dbReference type="ARBA" id="ARBA00023136"/>
    </source>
</evidence>
<evidence type="ECO:0000313" key="11">
    <source>
        <dbReference type="EMBL" id="SNY38023.1"/>
    </source>
</evidence>
<dbReference type="InterPro" id="IPR035921">
    <property type="entry name" value="F/V-ATP_Csub_sf"/>
</dbReference>
<evidence type="ECO:0000256" key="5">
    <source>
        <dbReference type="ARBA" id="ARBA00022989"/>
    </source>
</evidence>
<keyword evidence="4" id="KW-0406">Ion transport</keyword>
<reference evidence="12" key="1">
    <citation type="submission" date="2017-09" db="EMBL/GenBank/DDBJ databases">
        <authorList>
            <person name="Varghese N."/>
            <person name="Submissions S."/>
        </authorList>
    </citation>
    <scope>NUCLEOTIDE SEQUENCE [LARGE SCALE GENOMIC DNA]</scope>
    <source>
        <strain evidence="12">MSL47</strain>
    </source>
</reference>
<comment type="similarity">
    <text evidence="2">Belongs to the ATPase C chain family.</text>
</comment>
<gene>
    <name evidence="11" type="ORF">SAMN06265827_12312</name>
</gene>
<evidence type="ECO:0000313" key="12">
    <source>
        <dbReference type="Proteomes" id="UP000219573"/>
    </source>
</evidence>
<dbReference type="SUPFAM" id="SSF81333">
    <property type="entry name" value="F1F0 ATP synthase subunit C"/>
    <property type="match status" value="2"/>
</dbReference>
<feature type="domain" description="V-ATPase proteolipid subunit C-like" evidence="10">
    <location>
        <begin position="12"/>
        <end position="76"/>
    </location>
</feature>
<feature type="transmembrane region" description="Helical" evidence="9">
    <location>
        <begin position="91"/>
        <end position="119"/>
    </location>
</feature>
<keyword evidence="5 9" id="KW-1133">Transmembrane helix</keyword>
<keyword evidence="12" id="KW-1185">Reference proteome</keyword>
<feature type="domain" description="V-ATPase proteolipid subunit C-like" evidence="10">
    <location>
        <begin position="95"/>
        <end position="154"/>
    </location>
</feature>
<evidence type="ECO:0000256" key="4">
    <source>
        <dbReference type="ARBA" id="ARBA00022781"/>
    </source>
</evidence>
<dbReference type="GO" id="GO:0015078">
    <property type="term" value="F:proton transmembrane transporter activity"/>
    <property type="evidence" value="ECO:0007669"/>
    <property type="project" value="InterPro"/>
</dbReference>
<feature type="transmembrane region" description="Helical" evidence="9">
    <location>
        <begin position="139"/>
        <end position="160"/>
    </location>
</feature>